<dbReference type="PANTHER" id="PTHR33104:SF2">
    <property type="entry name" value="CXC3 LIKE CYSTEINE CLUSTER DOMAIN-CONTAINING PROTEIN"/>
    <property type="match status" value="1"/>
</dbReference>
<evidence type="ECO:0000259" key="2">
    <source>
        <dbReference type="Pfam" id="PF18803"/>
    </source>
</evidence>
<feature type="domain" description="CxC2-like cysteine cluster KDZ transposase-associated" evidence="2">
    <location>
        <begin position="309"/>
        <end position="417"/>
    </location>
</feature>
<evidence type="ECO:0000313" key="3">
    <source>
        <dbReference type="EMBL" id="KAJ7325822.1"/>
    </source>
</evidence>
<dbReference type="Pfam" id="PF18758">
    <property type="entry name" value="KDZ"/>
    <property type="match status" value="1"/>
</dbReference>
<dbReference type="PANTHER" id="PTHR33104">
    <property type="entry name" value="SI:DKEY-29D5.2"/>
    <property type="match status" value="1"/>
</dbReference>
<feature type="compositionally biased region" description="Basic and acidic residues" evidence="1">
    <location>
        <begin position="1192"/>
        <end position="1203"/>
    </location>
</feature>
<feature type="region of interest" description="Disordered" evidence="1">
    <location>
        <begin position="937"/>
        <end position="956"/>
    </location>
</feature>
<dbReference type="EMBL" id="JARIHO010000043">
    <property type="protein sequence ID" value="KAJ7325822.1"/>
    <property type="molecule type" value="Genomic_DNA"/>
</dbReference>
<keyword evidence="4" id="KW-1185">Reference proteome</keyword>
<feature type="region of interest" description="Disordered" evidence="1">
    <location>
        <begin position="1159"/>
        <end position="1248"/>
    </location>
</feature>
<name>A0AAD7EI34_9AGAR</name>
<feature type="compositionally biased region" description="Basic and acidic residues" evidence="1">
    <location>
        <begin position="1224"/>
        <end position="1236"/>
    </location>
</feature>
<dbReference type="Pfam" id="PF18803">
    <property type="entry name" value="CxC2"/>
    <property type="match status" value="1"/>
</dbReference>
<dbReference type="InterPro" id="IPR041457">
    <property type="entry name" value="CxC2_KDZ-assoc"/>
</dbReference>
<dbReference type="AlphaFoldDB" id="A0AAD7EI34"/>
<protein>
    <recommendedName>
        <fullName evidence="2">CxC2-like cysteine cluster KDZ transposase-associated domain-containing protein</fullName>
    </recommendedName>
</protein>
<feature type="compositionally biased region" description="Polar residues" evidence="1">
    <location>
        <begin position="52"/>
        <end position="61"/>
    </location>
</feature>
<feature type="compositionally biased region" description="Polar residues" evidence="1">
    <location>
        <begin position="1160"/>
        <end position="1169"/>
    </location>
</feature>
<feature type="compositionally biased region" description="Acidic residues" evidence="1">
    <location>
        <begin position="1208"/>
        <end position="1223"/>
    </location>
</feature>
<feature type="region of interest" description="Disordered" evidence="1">
    <location>
        <begin position="145"/>
        <end position="164"/>
    </location>
</feature>
<evidence type="ECO:0000313" key="4">
    <source>
        <dbReference type="Proteomes" id="UP001218218"/>
    </source>
</evidence>
<dbReference type="InterPro" id="IPR040521">
    <property type="entry name" value="KDZ"/>
</dbReference>
<feature type="region of interest" description="Disordered" evidence="1">
    <location>
        <begin position="1"/>
        <end position="64"/>
    </location>
</feature>
<feature type="region of interest" description="Disordered" evidence="1">
    <location>
        <begin position="177"/>
        <end position="219"/>
    </location>
</feature>
<accession>A0AAD7EI34</accession>
<gene>
    <name evidence="3" type="ORF">DFH08DRAFT_816901</name>
</gene>
<feature type="compositionally biased region" description="Acidic residues" evidence="1">
    <location>
        <begin position="193"/>
        <end position="204"/>
    </location>
</feature>
<evidence type="ECO:0000256" key="1">
    <source>
        <dbReference type="SAM" id="MobiDB-lite"/>
    </source>
</evidence>
<reference evidence="3" key="1">
    <citation type="submission" date="2023-03" db="EMBL/GenBank/DDBJ databases">
        <title>Massive genome expansion in bonnet fungi (Mycena s.s.) driven by repeated elements and novel gene families across ecological guilds.</title>
        <authorList>
            <consortium name="Lawrence Berkeley National Laboratory"/>
            <person name="Harder C.B."/>
            <person name="Miyauchi S."/>
            <person name="Viragh M."/>
            <person name="Kuo A."/>
            <person name="Thoen E."/>
            <person name="Andreopoulos B."/>
            <person name="Lu D."/>
            <person name="Skrede I."/>
            <person name="Drula E."/>
            <person name="Henrissat B."/>
            <person name="Morin E."/>
            <person name="Kohler A."/>
            <person name="Barry K."/>
            <person name="LaButti K."/>
            <person name="Morin E."/>
            <person name="Salamov A."/>
            <person name="Lipzen A."/>
            <person name="Mereny Z."/>
            <person name="Hegedus B."/>
            <person name="Baldrian P."/>
            <person name="Stursova M."/>
            <person name="Weitz H."/>
            <person name="Taylor A."/>
            <person name="Grigoriev I.V."/>
            <person name="Nagy L.G."/>
            <person name="Martin F."/>
            <person name="Kauserud H."/>
        </authorList>
    </citation>
    <scope>NUCLEOTIDE SEQUENCE</scope>
    <source>
        <strain evidence="3">CBHHK002</strain>
    </source>
</reference>
<dbReference type="Proteomes" id="UP001218218">
    <property type="component" value="Unassembled WGS sequence"/>
</dbReference>
<feature type="compositionally biased region" description="Basic residues" evidence="1">
    <location>
        <begin position="937"/>
        <end position="950"/>
    </location>
</feature>
<sequence>MPSSTPPPKAHRRVPVTPPSTPPPKAHRRIPPSENKAMTSAAVRHADEPGRSSISAPSTPTGARKKMLYVYSQANGSTIYADQQQASSAARRGLADGSFRKVDVTGRMGNAFNVATKSALEHSSVAGPAKKKAKKNVYSLKSFGHSLTAPTPVPPVARTGNLTSDGQRADIRNIALDSQHSPGPSSPPRPLEDNDNNEWLDLEPELNPGGATTTGTTNSHKRKWYASTDDTLRYWVTNFRDAYLRVLVSREGRMGQDNPCSCGEPAQYRCTECHGGLMMCQGCIVEAHRLRPLCRIEAWNGRCFYRRELRQLRLRVQLGHPDNQPCPRAHRGRDKFVVIAPNGFHHVAVYFCECRLSSSAYHWEQLLAYGWYPSTPDNPQSAITVPALKLFHAVSLQGKTTVYHFFNALAKITDNTGGRAFKRRYQLVLRVVRQWCNLRALKRGGIGNDPSRCTAETKEGELAVDCIACPKPGVNLPQGWEKAPPELRFLYAIFLAIDACFRLKRKKISSWHADPSISDGWAYFTRSVEYLEFMSNCTGLAALDHANTKYSQGYATTGCGMITCGRHEVVCKNGVADLQAGEKYGNMDYVVASAWRHLRALRFFLLSYDIMCQWSKNLCECLLKLPPALRFHLVQYIVKFVIPKLHILGHLKLCQDLFNLLFTLGAVQADMEGIERIWSSSGLMGASTREMGPGSRQDTLDDFWHYWNWNKVVGMGTTLHNRFLKATKELARQKDALEEFSREQSEDVSGWKSTVDDFETGASQVNPYELPKSGKLFLEIELELTREEQQKERSSSATPTTSEATATEYLMLGLEIEGQQRQLAADMLANRSPTTKELTEFVTRHTRLSHQIKKLRSLQQQFSPGALQRLATAAGADAVEAERTPLMLPSALSTTESLPPLSAPGLAASEARLRDAQCSESLDHIRHGLSVKKRLQTYKTLNSRRQRQNTRARSLVDNQQRKVDLAAGTYRQARAARLALAHVAGSSAWRQLEKVDLRMPEDEEEAKKRKQRAMKAKQKEVAQVNENGEVRGVPGMGEKSRLISWIWQSAGHTGGIVGADIRASIRMEWCKAYARVKRWGEEVLLLQEEMKRCLLTLEWQATIWDQRAEPGHYTGTIVYSPIHREGAMALAARQAALQRKLANRFRKLWWSLGGIERPQAASSSESSGNDAGYGFNGGKGSDTESEADEDEPAARESSRRGEVAAEVNVEEESDTEGAEEDVSREETATRRARMDELLAIQSTSIDDM</sequence>
<comment type="caution">
    <text evidence="3">The sequence shown here is derived from an EMBL/GenBank/DDBJ whole genome shotgun (WGS) entry which is preliminary data.</text>
</comment>
<proteinExistence type="predicted"/>
<organism evidence="3 4">
    <name type="scientific">Mycena albidolilacea</name>
    <dbReference type="NCBI Taxonomy" id="1033008"/>
    <lineage>
        <taxon>Eukaryota</taxon>
        <taxon>Fungi</taxon>
        <taxon>Dikarya</taxon>
        <taxon>Basidiomycota</taxon>
        <taxon>Agaricomycotina</taxon>
        <taxon>Agaricomycetes</taxon>
        <taxon>Agaricomycetidae</taxon>
        <taxon>Agaricales</taxon>
        <taxon>Marasmiineae</taxon>
        <taxon>Mycenaceae</taxon>
        <taxon>Mycena</taxon>
    </lineage>
</organism>